<feature type="transmembrane region" description="Helical" evidence="6">
    <location>
        <begin position="219"/>
        <end position="238"/>
    </location>
</feature>
<feature type="transmembrane region" description="Helical" evidence="6">
    <location>
        <begin position="52"/>
        <end position="71"/>
    </location>
</feature>
<keyword evidence="4 6" id="KW-1133">Transmembrane helix</keyword>
<dbReference type="PANTHER" id="PTHR22911:SF6">
    <property type="entry name" value="SOLUTE CARRIER FAMILY 35 MEMBER G1"/>
    <property type="match status" value="1"/>
</dbReference>
<accession>A0A849L5S8</accession>
<evidence type="ECO:0000256" key="4">
    <source>
        <dbReference type="ARBA" id="ARBA00022989"/>
    </source>
</evidence>
<feature type="domain" description="EamA" evidence="7">
    <location>
        <begin position="21"/>
        <end position="153"/>
    </location>
</feature>
<dbReference type="Pfam" id="PF00892">
    <property type="entry name" value="EamA"/>
    <property type="match status" value="2"/>
</dbReference>
<feature type="transmembrane region" description="Helical" evidence="6">
    <location>
        <begin position="250"/>
        <end position="270"/>
    </location>
</feature>
<dbReference type="InterPro" id="IPR000620">
    <property type="entry name" value="EamA_dom"/>
</dbReference>
<keyword evidence="3 6" id="KW-0812">Transmembrane</keyword>
<evidence type="ECO:0000256" key="2">
    <source>
        <dbReference type="ARBA" id="ARBA00009853"/>
    </source>
</evidence>
<keyword evidence="9" id="KW-1185">Reference proteome</keyword>
<comment type="subcellular location">
    <subcellularLocation>
        <location evidence="1">Membrane</location>
        <topology evidence="1">Multi-pass membrane protein</topology>
    </subcellularLocation>
</comment>
<evidence type="ECO:0000256" key="3">
    <source>
        <dbReference type="ARBA" id="ARBA00022692"/>
    </source>
</evidence>
<dbReference type="SUPFAM" id="SSF103481">
    <property type="entry name" value="Multidrug resistance efflux transporter EmrE"/>
    <property type="match status" value="2"/>
</dbReference>
<feature type="transmembrane region" description="Helical" evidence="6">
    <location>
        <begin position="22"/>
        <end position="40"/>
    </location>
</feature>
<organism evidence="8 9">
    <name type="scientific">Halovulum dunhuangense</name>
    <dbReference type="NCBI Taxonomy" id="1505036"/>
    <lineage>
        <taxon>Bacteria</taxon>
        <taxon>Pseudomonadati</taxon>
        <taxon>Pseudomonadota</taxon>
        <taxon>Alphaproteobacteria</taxon>
        <taxon>Rhodobacterales</taxon>
        <taxon>Paracoccaceae</taxon>
        <taxon>Halovulum</taxon>
    </lineage>
</organism>
<dbReference type="GO" id="GO:0016020">
    <property type="term" value="C:membrane"/>
    <property type="evidence" value="ECO:0007669"/>
    <property type="project" value="UniProtKB-SubCell"/>
</dbReference>
<dbReference type="RefSeq" id="WP_171326321.1">
    <property type="nucleotide sequence ID" value="NZ_JABFBC010000002.1"/>
</dbReference>
<dbReference type="InterPro" id="IPR037185">
    <property type="entry name" value="EmrE-like"/>
</dbReference>
<evidence type="ECO:0000256" key="5">
    <source>
        <dbReference type="ARBA" id="ARBA00023136"/>
    </source>
</evidence>
<feature type="transmembrane region" description="Helical" evidence="6">
    <location>
        <begin position="163"/>
        <end position="180"/>
    </location>
</feature>
<keyword evidence="5 6" id="KW-0472">Membrane</keyword>
<evidence type="ECO:0000256" key="6">
    <source>
        <dbReference type="SAM" id="Phobius"/>
    </source>
</evidence>
<protein>
    <submittedName>
        <fullName evidence="8">DMT family transporter</fullName>
    </submittedName>
</protein>
<reference evidence="8 9" key="1">
    <citation type="submission" date="2020-05" db="EMBL/GenBank/DDBJ databases">
        <title>Gimesia benthica sp. nov., a novel planctomycete isolated from a deep-sea water sample of the Northwest Indian Ocean.</title>
        <authorList>
            <person name="Wang J."/>
            <person name="Ruan C."/>
            <person name="Song L."/>
            <person name="Zhu Y."/>
            <person name="Li A."/>
            <person name="Zheng X."/>
            <person name="Wang L."/>
            <person name="Lu Z."/>
            <person name="Huang Y."/>
            <person name="Du W."/>
            <person name="Zhou Y."/>
            <person name="Huang L."/>
            <person name="Dai X."/>
        </authorList>
    </citation>
    <scope>NUCLEOTIDE SEQUENCE [LARGE SCALE GENOMIC DNA]</scope>
    <source>
        <strain evidence="8 9">YYQ-30</strain>
    </source>
</reference>
<dbReference type="AlphaFoldDB" id="A0A849L5S8"/>
<feature type="transmembrane region" description="Helical" evidence="6">
    <location>
        <begin position="109"/>
        <end position="130"/>
    </location>
</feature>
<sequence length="313" mass="32568">MTNAATTPATPAAAPQIDNLRGIGWALISVVGASAMSIAVREMSLTIDSRMIVTLRAAATVACFLPMLLFMPSMRRLRFSRPWLHLLRGVLIGGATHLGFYTLAEIPLATATVLFFTAPIFATLIGALFLGERVGPRRWAAVLVGFMGAVVILRPGAGALEPAMLAALASSAMFAVALSLSRAVAQADGTQAAFVSATVVMLVTSLPLSAGVMELPGSPWVWGMLLVVILGGAVRSLADIQSYRIADASVVGPVSYLRLVLMGGAGFLFFAEVPDGYTILGAAIVIAATLYLARREAALRREARAARAASAAG</sequence>
<evidence type="ECO:0000256" key="1">
    <source>
        <dbReference type="ARBA" id="ARBA00004141"/>
    </source>
</evidence>
<gene>
    <name evidence="8" type="ORF">HMH01_13655</name>
</gene>
<feature type="transmembrane region" description="Helical" evidence="6">
    <location>
        <begin position="276"/>
        <end position="293"/>
    </location>
</feature>
<dbReference type="Gene3D" id="1.10.3730.20">
    <property type="match status" value="1"/>
</dbReference>
<name>A0A849L5S8_9RHOB</name>
<evidence type="ECO:0000313" key="9">
    <source>
        <dbReference type="Proteomes" id="UP000572377"/>
    </source>
</evidence>
<proteinExistence type="inferred from homology"/>
<dbReference type="Proteomes" id="UP000572377">
    <property type="component" value="Unassembled WGS sequence"/>
</dbReference>
<comment type="caution">
    <text evidence="8">The sequence shown here is derived from an EMBL/GenBank/DDBJ whole genome shotgun (WGS) entry which is preliminary data.</text>
</comment>
<evidence type="ECO:0000259" key="7">
    <source>
        <dbReference type="Pfam" id="PF00892"/>
    </source>
</evidence>
<feature type="domain" description="EamA" evidence="7">
    <location>
        <begin position="163"/>
        <end position="292"/>
    </location>
</feature>
<evidence type="ECO:0000313" key="8">
    <source>
        <dbReference type="EMBL" id="NNU81481.1"/>
    </source>
</evidence>
<dbReference type="PANTHER" id="PTHR22911">
    <property type="entry name" value="ACYL-MALONYL CONDENSING ENZYME-RELATED"/>
    <property type="match status" value="1"/>
</dbReference>
<comment type="similarity">
    <text evidence="2">Belongs to the drug/metabolite transporter (DMT) superfamily. 10 TMS drug/metabolite exporter (DME) (TC 2.A.7.3) family.</text>
</comment>
<dbReference type="EMBL" id="JABFBC010000002">
    <property type="protein sequence ID" value="NNU81481.1"/>
    <property type="molecule type" value="Genomic_DNA"/>
</dbReference>
<feature type="transmembrane region" description="Helical" evidence="6">
    <location>
        <begin position="192"/>
        <end position="213"/>
    </location>
</feature>
<feature type="transmembrane region" description="Helical" evidence="6">
    <location>
        <begin position="139"/>
        <end position="157"/>
    </location>
</feature>
<feature type="transmembrane region" description="Helical" evidence="6">
    <location>
        <begin position="83"/>
        <end position="103"/>
    </location>
</feature>